<dbReference type="EMBL" id="JAFEMO010000014">
    <property type="protein sequence ID" value="KAH7548018.1"/>
    <property type="molecule type" value="Genomic_DNA"/>
</dbReference>
<protein>
    <recommendedName>
        <fullName evidence="3">Transposase</fullName>
    </recommendedName>
</protein>
<dbReference type="PANTHER" id="PTHR33103">
    <property type="entry name" value="OS01G0153900 PROTEIN"/>
    <property type="match status" value="1"/>
</dbReference>
<evidence type="ECO:0000313" key="2">
    <source>
        <dbReference type="Proteomes" id="UP000827721"/>
    </source>
</evidence>
<dbReference type="Pfam" id="PF05056">
    <property type="entry name" value="DUF674"/>
    <property type="match status" value="2"/>
</dbReference>
<comment type="caution">
    <text evidence="1">The sequence shown here is derived from an EMBL/GenBank/DDBJ whole genome shotgun (WGS) entry which is preliminary data.</text>
</comment>
<name>A0ABQ8H3Y8_9ROSI</name>
<evidence type="ECO:0008006" key="3">
    <source>
        <dbReference type="Google" id="ProtNLM"/>
    </source>
</evidence>
<evidence type="ECO:0000313" key="1">
    <source>
        <dbReference type="EMBL" id="KAH7548018.1"/>
    </source>
</evidence>
<dbReference type="Proteomes" id="UP000827721">
    <property type="component" value="Unassembled WGS sequence"/>
</dbReference>
<reference evidence="1 2" key="1">
    <citation type="submission" date="2021-02" db="EMBL/GenBank/DDBJ databases">
        <title>Plant Genome Project.</title>
        <authorList>
            <person name="Zhang R.-G."/>
        </authorList>
    </citation>
    <scope>NUCLEOTIDE SEQUENCE [LARGE SCALE GENOMIC DNA]</scope>
    <source>
        <tissue evidence="1">Leaves</tissue>
    </source>
</reference>
<gene>
    <name evidence="1" type="ORF">JRO89_XS14G0055400</name>
</gene>
<dbReference type="PANTHER" id="PTHR33103:SF19">
    <property type="entry name" value="OS09G0544700 PROTEIN"/>
    <property type="match status" value="1"/>
</dbReference>
<proteinExistence type="predicted"/>
<keyword evidence="2" id="KW-1185">Reference proteome</keyword>
<accession>A0ABQ8H3Y8</accession>
<dbReference type="InterPro" id="IPR007750">
    <property type="entry name" value="DUF674"/>
</dbReference>
<organism evidence="1 2">
    <name type="scientific">Xanthoceras sorbifolium</name>
    <dbReference type="NCBI Taxonomy" id="99658"/>
    <lineage>
        <taxon>Eukaryota</taxon>
        <taxon>Viridiplantae</taxon>
        <taxon>Streptophyta</taxon>
        <taxon>Embryophyta</taxon>
        <taxon>Tracheophyta</taxon>
        <taxon>Spermatophyta</taxon>
        <taxon>Magnoliopsida</taxon>
        <taxon>eudicotyledons</taxon>
        <taxon>Gunneridae</taxon>
        <taxon>Pentapetalae</taxon>
        <taxon>rosids</taxon>
        <taxon>malvids</taxon>
        <taxon>Sapindales</taxon>
        <taxon>Sapindaceae</taxon>
        <taxon>Xanthoceroideae</taxon>
        <taxon>Xanthoceras</taxon>
    </lineage>
</organism>
<sequence>MAASTIKLKLLVDTKAKKVILAEAGKGFIDFLIHLLSLPLATVVTSMKPLKIFLIPACNQAIPKNSSVTYVVMENLEFMPMSTELFVTLLKRFKNREVCGAPEEIDVNFGTQEAGKVLFAEADKDFIDFLIYLLSLPIATADKSSLLNPRAPVYATGIPLTLFDFDFKARKSYRCSDCGFKARRSYEISLLYCDVADADSDDMAIAEVPNLTCSTCKGRVDKEMSYVPPSPANFPVPVEGGFLKGLATYIVMDNLEFMPMSAKMFVSLLKKSDVKDLDAVLDEIEVDLGVEEGLKLLKLSLESKTVLTSFYFGDRSGLLDVKSMDSYPGHGPTD</sequence>